<dbReference type="GO" id="GO:0052693">
    <property type="term" value="F:epoxyqueuosine reductase activity"/>
    <property type="evidence" value="ECO:0007669"/>
    <property type="project" value="UniProtKB-EC"/>
</dbReference>
<dbReference type="PROSITE" id="PS51379">
    <property type="entry name" value="4FE4S_FER_2"/>
    <property type="match status" value="2"/>
</dbReference>
<evidence type="ECO:0000256" key="4">
    <source>
        <dbReference type="ARBA" id="ARBA00022723"/>
    </source>
</evidence>
<dbReference type="SUPFAM" id="SSF46548">
    <property type="entry name" value="alpha-helical ferredoxin"/>
    <property type="match status" value="1"/>
</dbReference>
<dbReference type="Pfam" id="PF13484">
    <property type="entry name" value="Fer4_16"/>
    <property type="match status" value="1"/>
</dbReference>
<reference evidence="10" key="1">
    <citation type="submission" date="2020-04" db="EMBL/GenBank/DDBJ databases">
        <title>Deep metagenomics examines the oral microbiome during advanced dental caries in children, revealing novel taxa and co-occurrences with host molecules.</title>
        <authorList>
            <person name="Baker J.L."/>
            <person name="Morton J.T."/>
            <person name="Dinis M."/>
            <person name="Alvarez R."/>
            <person name="Tran N.C."/>
            <person name="Knight R."/>
            <person name="Edlund A."/>
        </authorList>
    </citation>
    <scope>NUCLEOTIDE SEQUENCE</scope>
    <source>
        <strain evidence="10">JCVI_34_bin.1</strain>
    </source>
</reference>
<dbReference type="Pfam" id="PF08331">
    <property type="entry name" value="QueG_DUF1730"/>
    <property type="match status" value="1"/>
</dbReference>
<organism evidence="10 11">
    <name type="scientific">Alloprevotella tannerae</name>
    <dbReference type="NCBI Taxonomy" id="76122"/>
    <lineage>
        <taxon>Bacteria</taxon>
        <taxon>Pseudomonadati</taxon>
        <taxon>Bacteroidota</taxon>
        <taxon>Bacteroidia</taxon>
        <taxon>Bacteroidales</taxon>
        <taxon>Prevotellaceae</taxon>
        <taxon>Alloprevotella</taxon>
    </lineage>
</organism>
<dbReference type="PROSITE" id="PS00198">
    <property type="entry name" value="4FE4S_FER_1"/>
    <property type="match status" value="1"/>
</dbReference>
<keyword evidence="3" id="KW-0819">tRNA processing</keyword>
<dbReference type="PANTHER" id="PTHR30002:SF4">
    <property type="entry name" value="EPOXYQUEUOSINE REDUCTASE"/>
    <property type="match status" value="1"/>
</dbReference>
<dbReference type="EMBL" id="JABZGR010000025">
    <property type="protein sequence ID" value="MBF0970838.1"/>
    <property type="molecule type" value="Genomic_DNA"/>
</dbReference>
<keyword evidence="4" id="KW-0479">Metal-binding</keyword>
<evidence type="ECO:0000256" key="6">
    <source>
        <dbReference type="ARBA" id="ARBA00023002"/>
    </source>
</evidence>
<sequence length="306" mass="34427">MDKRVLQAQTIKAEAARLGFSACGLARAERVDQTQEARFRKWISEGKHGEMDYLARNIEKRMDPRLLVEGAQTIVVVAMNYLPADLPEKPPLARYAYGKDYHDVVRERLLALMQSLNLKPYEDGRAFVDTAPVDERYWAVKAGLGWTGRNGQLIIPRAGSYFFLGELILVHPADAYDSSKRNLCGNCRACVDACPAGALCGDGSMDARKCLSYLTIEHRGPLPEEAGEQMGTCFYGCDRCAEVCPWNRFARSSEEAAFAPSAELLRMKTEDWQALDVETYRRLFKGSAVKRAKYEGLRRNIDAWKP</sequence>
<evidence type="ECO:0000256" key="5">
    <source>
        <dbReference type="ARBA" id="ARBA00022785"/>
    </source>
</evidence>
<dbReference type="GO" id="GO:0008616">
    <property type="term" value="P:tRNA queuosine(34) biosynthetic process"/>
    <property type="evidence" value="ECO:0007669"/>
    <property type="project" value="UniProtKB-KW"/>
</dbReference>
<evidence type="ECO:0000256" key="1">
    <source>
        <dbReference type="ARBA" id="ARBA00022485"/>
    </source>
</evidence>
<dbReference type="InterPro" id="IPR004453">
    <property type="entry name" value="QueG"/>
</dbReference>
<feature type="domain" description="4Fe-4S ferredoxin-type" evidence="9">
    <location>
        <begin position="172"/>
        <end position="204"/>
    </location>
</feature>
<gene>
    <name evidence="10" type="primary">queG</name>
    <name evidence="10" type="ORF">HXK21_07345</name>
</gene>
<dbReference type="Gene3D" id="3.30.70.20">
    <property type="match status" value="1"/>
</dbReference>
<protein>
    <submittedName>
        <fullName evidence="10">tRNA epoxyqueuosine(34) reductase QueG</fullName>
        <ecNumber evidence="10">1.17.99.6</ecNumber>
    </submittedName>
</protein>
<comment type="caution">
    <text evidence="10">The sequence shown here is derived from an EMBL/GenBank/DDBJ whole genome shotgun (WGS) entry which is preliminary data.</text>
</comment>
<dbReference type="EC" id="1.17.99.6" evidence="10"/>
<evidence type="ECO:0000256" key="8">
    <source>
        <dbReference type="ARBA" id="ARBA00023014"/>
    </source>
</evidence>
<evidence type="ECO:0000313" key="10">
    <source>
        <dbReference type="EMBL" id="MBF0970838.1"/>
    </source>
</evidence>
<dbReference type="NCBIfam" id="TIGR00276">
    <property type="entry name" value="tRNA epoxyqueuosine(34) reductase QueG"/>
    <property type="match status" value="1"/>
</dbReference>
<dbReference type="Proteomes" id="UP000704068">
    <property type="component" value="Unassembled WGS sequence"/>
</dbReference>
<evidence type="ECO:0000256" key="7">
    <source>
        <dbReference type="ARBA" id="ARBA00023004"/>
    </source>
</evidence>
<keyword evidence="6 10" id="KW-0560">Oxidoreductase</keyword>
<feature type="domain" description="4Fe-4S ferredoxin-type" evidence="9">
    <location>
        <begin position="223"/>
        <end position="254"/>
    </location>
</feature>
<dbReference type="RefSeq" id="WP_303764481.1">
    <property type="nucleotide sequence ID" value="NZ_JABZGR010000025.1"/>
</dbReference>
<evidence type="ECO:0000256" key="2">
    <source>
        <dbReference type="ARBA" id="ARBA00022490"/>
    </source>
</evidence>
<evidence type="ECO:0000259" key="9">
    <source>
        <dbReference type="PROSITE" id="PS51379"/>
    </source>
</evidence>
<keyword evidence="8" id="KW-0411">Iron-sulfur</keyword>
<dbReference type="GO" id="GO:0051539">
    <property type="term" value="F:4 iron, 4 sulfur cluster binding"/>
    <property type="evidence" value="ECO:0007669"/>
    <property type="project" value="UniProtKB-KW"/>
</dbReference>
<dbReference type="AlphaFoldDB" id="A0A929X0A2"/>
<dbReference type="GO" id="GO:0046872">
    <property type="term" value="F:metal ion binding"/>
    <property type="evidence" value="ECO:0007669"/>
    <property type="project" value="UniProtKB-KW"/>
</dbReference>
<dbReference type="InterPro" id="IPR017896">
    <property type="entry name" value="4Fe4S_Fe-S-bd"/>
</dbReference>
<accession>A0A929X0A2</accession>
<dbReference type="InterPro" id="IPR017900">
    <property type="entry name" value="4Fe4S_Fe_S_CS"/>
</dbReference>
<dbReference type="PANTHER" id="PTHR30002">
    <property type="entry name" value="EPOXYQUEUOSINE REDUCTASE"/>
    <property type="match status" value="1"/>
</dbReference>
<name>A0A929X0A2_9BACT</name>
<evidence type="ECO:0000256" key="3">
    <source>
        <dbReference type="ARBA" id="ARBA00022694"/>
    </source>
</evidence>
<keyword evidence="2" id="KW-0963">Cytoplasm</keyword>
<keyword evidence="1" id="KW-0004">4Fe-4S</keyword>
<keyword evidence="5" id="KW-0671">Queuosine biosynthesis</keyword>
<evidence type="ECO:0000313" key="11">
    <source>
        <dbReference type="Proteomes" id="UP000704068"/>
    </source>
</evidence>
<proteinExistence type="predicted"/>
<dbReference type="InterPro" id="IPR013542">
    <property type="entry name" value="QueG_DUF1730"/>
</dbReference>
<keyword evidence="7" id="KW-0408">Iron</keyword>